<accession>A0ACB8GAT1</accession>
<evidence type="ECO:0000313" key="1">
    <source>
        <dbReference type="EMBL" id="KAH8016672.1"/>
    </source>
</evidence>
<dbReference type="EMBL" id="CM037614">
    <property type="protein sequence ID" value="KAH8016672.1"/>
    <property type="molecule type" value="Genomic_DNA"/>
</dbReference>
<comment type="caution">
    <text evidence="1">The sequence shown here is derived from an EMBL/GenBank/DDBJ whole genome shotgun (WGS) entry which is preliminary data.</text>
</comment>
<protein>
    <submittedName>
        <fullName evidence="1">MAM domain-containing glycosylphosphatidylinositol anchor protein 1</fullName>
    </submittedName>
</protein>
<organism evidence="1 2">
    <name type="scientific">Sphaerodactylus townsendi</name>
    <dbReference type="NCBI Taxonomy" id="933632"/>
    <lineage>
        <taxon>Eukaryota</taxon>
        <taxon>Metazoa</taxon>
        <taxon>Chordata</taxon>
        <taxon>Craniata</taxon>
        <taxon>Vertebrata</taxon>
        <taxon>Euteleostomi</taxon>
        <taxon>Lepidosauria</taxon>
        <taxon>Squamata</taxon>
        <taxon>Bifurcata</taxon>
        <taxon>Gekkota</taxon>
        <taxon>Sphaerodactylidae</taxon>
        <taxon>Sphaerodactylus</taxon>
    </lineage>
</organism>
<evidence type="ECO:0000313" key="2">
    <source>
        <dbReference type="Proteomes" id="UP000827872"/>
    </source>
</evidence>
<name>A0ACB8GAT1_9SAUR</name>
<reference evidence="1" key="1">
    <citation type="submission" date="2021-08" db="EMBL/GenBank/DDBJ databases">
        <title>The first chromosome-level gecko genome reveals the dynamic sex chromosomes of Neotropical dwarf geckos (Sphaerodactylidae: Sphaerodactylus).</title>
        <authorList>
            <person name="Pinto B.J."/>
            <person name="Keating S.E."/>
            <person name="Gamble T."/>
        </authorList>
    </citation>
    <scope>NUCLEOTIDE SEQUENCE</scope>
    <source>
        <strain evidence="1">TG3544</strain>
    </source>
</reference>
<proteinExistence type="predicted"/>
<sequence>MEKGMLLEHILTDLKVPHSYEVRLTPLTRFGAGDMAARTIRYLEPLSSPNPIDNICHFEDEKICGYTQDTTDNFDWIRQSSLTYDPKRTANTGPTVDLSGTQEARCIDLGRGSSQGRSTFKSHKEDLEEGKEPLHLDFAKPSPRLV</sequence>
<gene>
    <name evidence="1" type="primary">MDGA1_3</name>
    <name evidence="1" type="ORF">K3G42_021566</name>
</gene>
<keyword evidence="2" id="KW-1185">Reference proteome</keyword>
<dbReference type="Proteomes" id="UP000827872">
    <property type="component" value="Linkage Group LG01"/>
</dbReference>